<proteinExistence type="predicted"/>
<dbReference type="Proteomes" id="UP000095282">
    <property type="component" value="Unplaced"/>
</dbReference>
<evidence type="ECO:0000313" key="3">
    <source>
        <dbReference type="WBParaSite" id="Csp11.Scaffold629.g13790.t1"/>
    </source>
</evidence>
<evidence type="ECO:0000313" key="2">
    <source>
        <dbReference type="Proteomes" id="UP000095282"/>
    </source>
</evidence>
<evidence type="ECO:0000256" key="1">
    <source>
        <dbReference type="SAM" id="MobiDB-lite"/>
    </source>
</evidence>
<protein>
    <submittedName>
        <fullName evidence="3">Ovule protein</fullName>
    </submittedName>
</protein>
<dbReference type="WBParaSite" id="Csp11.Scaffold629.g13790.t1">
    <property type="protein sequence ID" value="Csp11.Scaffold629.g13790.t1"/>
    <property type="gene ID" value="Csp11.Scaffold629.g13790"/>
</dbReference>
<dbReference type="AlphaFoldDB" id="A0A1I7U127"/>
<organism evidence="2 3">
    <name type="scientific">Caenorhabditis tropicalis</name>
    <dbReference type="NCBI Taxonomy" id="1561998"/>
    <lineage>
        <taxon>Eukaryota</taxon>
        <taxon>Metazoa</taxon>
        <taxon>Ecdysozoa</taxon>
        <taxon>Nematoda</taxon>
        <taxon>Chromadorea</taxon>
        <taxon>Rhabditida</taxon>
        <taxon>Rhabditina</taxon>
        <taxon>Rhabditomorpha</taxon>
        <taxon>Rhabditoidea</taxon>
        <taxon>Rhabditidae</taxon>
        <taxon>Peloderinae</taxon>
        <taxon>Caenorhabditis</taxon>
    </lineage>
</organism>
<feature type="compositionally biased region" description="Low complexity" evidence="1">
    <location>
        <begin position="77"/>
        <end position="86"/>
    </location>
</feature>
<keyword evidence="2" id="KW-1185">Reference proteome</keyword>
<accession>A0A1I7U127</accession>
<sequence>MTNAMVSNMPIDDEDHHEFCMDILHESHNDNSLPLITTTPDMPATIRTQDRPVVLYMAPVHKQENEKKCVCGKDGDSGSSSISKGIQKVTIQ</sequence>
<name>A0A1I7U127_9PELO</name>
<feature type="region of interest" description="Disordered" evidence="1">
    <location>
        <begin position="69"/>
        <end position="92"/>
    </location>
</feature>
<dbReference type="eggNOG" id="ENOG502TI2S">
    <property type="taxonomic scope" value="Eukaryota"/>
</dbReference>
<reference evidence="3" key="1">
    <citation type="submission" date="2016-11" db="UniProtKB">
        <authorList>
            <consortium name="WormBaseParasite"/>
        </authorList>
    </citation>
    <scope>IDENTIFICATION</scope>
</reference>